<feature type="transmembrane region" description="Helical" evidence="1">
    <location>
        <begin position="21"/>
        <end position="46"/>
    </location>
</feature>
<protein>
    <submittedName>
        <fullName evidence="2">Uncharacterized protein</fullName>
    </submittedName>
</protein>
<evidence type="ECO:0000313" key="3">
    <source>
        <dbReference type="Proteomes" id="UP000215223"/>
    </source>
</evidence>
<gene>
    <name evidence="2" type="ORF">CFP71_34990</name>
</gene>
<reference evidence="2 3" key="1">
    <citation type="submission" date="2017-07" db="EMBL/GenBank/DDBJ databases">
        <title>Amycolatopsis thailandensis Genome sequencing and assembly.</title>
        <authorList>
            <person name="Kaur N."/>
            <person name="Mayilraj S."/>
        </authorList>
    </citation>
    <scope>NUCLEOTIDE SEQUENCE [LARGE SCALE GENOMIC DNA]</scope>
    <source>
        <strain evidence="2 3">JCM 16380</strain>
    </source>
</reference>
<evidence type="ECO:0000256" key="1">
    <source>
        <dbReference type="SAM" id="Phobius"/>
    </source>
</evidence>
<sequence>MQPNTPQPGFAPYSRPLKPRVNATAAVVAGSLALLTVGMVVWFTLYNVVYATESADHVSGPVVQNLIGGVVGAGALAVAAGFTFARRIAGAWTLSALCALYVLAIFVAASLLWGTPFSVHLGWIFGFDKSNGVAVALTVIFAILTAIMAAIAGSVRSSGEKARG</sequence>
<keyword evidence="1" id="KW-0472">Membrane</keyword>
<accession>A0A229RMF2</accession>
<proteinExistence type="predicted"/>
<organism evidence="2 3">
    <name type="scientific">Amycolatopsis thailandensis</name>
    <dbReference type="NCBI Taxonomy" id="589330"/>
    <lineage>
        <taxon>Bacteria</taxon>
        <taxon>Bacillati</taxon>
        <taxon>Actinomycetota</taxon>
        <taxon>Actinomycetes</taxon>
        <taxon>Pseudonocardiales</taxon>
        <taxon>Pseudonocardiaceae</taxon>
        <taxon>Amycolatopsis</taxon>
    </lineage>
</organism>
<name>A0A229RMF2_9PSEU</name>
<dbReference type="EMBL" id="NMQT01000134">
    <property type="protein sequence ID" value="OXM47669.1"/>
    <property type="molecule type" value="Genomic_DNA"/>
</dbReference>
<dbReference type="AlphaFoldDB" id="A0A229RMF2"/>
<feature type="transmembrane region" description="Helical" evidence="1">
    <location>
        <begin position="92"/>
        <end position="113"/>
    </location>
</feature>
<evidence type="ECO:0000313" key="2">
    <source>
        <dbReference type="EMBL" id="OXM47669.1"/>
    </source>
</evidence>
<dbReference type="OrthoDB" id="3633836at2"/>
<dbReference type="RefSeq" id="WP_093938224.1">
    <property type="nucleotide sequence ID" value="NZ_NMQT01000134.1"/>
</dbReference>
<feature type="transmembrane region" description="Helical" evidence="1">
    <location>
        <begin position="133"/>
        <end position="155"/>
    </location>
</feature>
<comment type="caution">
    <text evidence="2">The sequence shown here is derived from an EMBL/GenBank/DDBJ whole genome shotgun (WGS) entry which is preliminary data.</text>
</comment>
<dbReference type="Proteomes" id="UP000215223">
    <property type="component" value="Unassembled WGS sequence"/>
</dbReference>
<keyword evidence="1" id="KW-1133">Transmembrane helix</keyword>
<keyword evidence="3" id="KW-1185">Reference proteome</keyword>
<feature type="transmembrane region" description="Helical" evidence="1">
    <location>
        <begin position="66"/>
        <end position="85"/>
    </location>
</feature>
<keyword evidence="1" id="KW-0812">Transmembrane</keyword>